<reference evidence="1 2" key="1">
    <citation type="submission" date="2016-04" db="EMBL/GenBank/DDBJ databases">
        <title>Complete genome seqeunce of Leptospira alstonii serovar Room22.</title>
        <authorList>
            <person name="Nally J.E."/>
            <person name="Bayles D.O."/>
            <person name="Hurley D."/>
            <person name="Fanning S."/>
            <person name="McMahon B.J."/>
            <person name="Arent Z."/>
        </authorList>
    </citation>
    <scope>NUCLEOTIDE SEQUENCE [LARGE SCALE GENOMIC DNA]</scope>
    <source>
        <strain evidence="1 2">GWTS #1</strain>
    </source>
</reference>
<name>A0A1D7UVV5_9LEPT</name>
<dbReference type="Proteomes" id="UP000094197">
    <property type="component" value="Chromosome 1"/>
</dbReference>
<dbReference type="OrthoDB" id="9796999at2"/>
<evidence type="ECO:0000313" key="1">
    <source>
        <dbReference type="EMBL" id="AOP33730.1"/>
    </source>
</evidence>
<dbReference type="RefSeq" id="WP_069606965.1">
    <property type="nucleotide sequence ID" value="NZ_CP015217.1"/>
</dbReference>
<dbReference type="EMBL" id="CP015217">
    <property type="protein sequence ID" value="AOP33730.1"/>
    <property type="molecule type" value="Genomic_DNA"/>
</dbReference>
<organism evidence="1 2">
    <name type="scientific">Leptospira tipperaryensis</name>
    <dbReference type="NCBI Taxonomy" id="2564040"/>
    <lineage>
        <taxon>Bacteria</taxon>
        <taxon>Pseudomonadati</taxon>
        <taxon>Spirochaetota</taxon>
        <taxon>Spirochaetia</taxon>
        <taxon>Leptospirales</taxon>
        <taxon>Leptospiraceae</taxon>
        <taxon>Leptospira</taxon>
    </lineage>
</organism>
<protein>
    <submittedName>
        <fullName evidence="1">Bacteriocin-protection protein</fullName>
    </submittedName>
</protein>
<proteinExistence type="predicted"/>
<gene>
    <name evidence="1" type="ORF">A0128_07660</name>
</gene>
<dbReference type="AlphaFoldDB" id="A0A1D7UVV5"/>
<dbReference type="Pfam" id="PF13376">
    <property type="entry name" value="OmdA"/>
    <property type="match status" value="1"/>
</dbReference>
<accession>A0A1D7UVV5</accession>
<dbReference type="KEGG" id="laj:A0128_07660"/>
<keyword evidence="2" id="KW-1185">Reference proteome</keyword>
<sequence length="198" mass="23355">MEELFKNLPVLFFKDPKEWERWLKKNHSEAAPIWIKFAKKESKIVSLTYAEALDVALCYGWIDSQKQKFDDSFWLQKFSVRGPKSIWSKINQEKTKALIKDGKMKPAGLKAIEAAKKDGRWDAAYESQSKAEIPKDFAKLLKQNPDAKEFFESLNSANRYAILFRLHHTKKEETRIKKMDQLIEMLKRKEKFHDNSKK</sequence>
<evidence type="ECO:0000313" key="2">
    <source>
        <dbReference type="Proteomes" id="UP000094197"/>
    </source>
</evidence>